<protein>
    <submittedName>
        <fullName evidence="1">Uncharacterized protein</fullName>
    </submittedName>
</protein>
<evidence type="ECO:0000313" key="1">
    <source>
        <dbReference type="EMBL" id="MBT1174055.1"/>
    </source>
</evidence>
<keyword evidence="2" id="KW-1185">Reference proteome</keyword>
<name>A0ABS5USX5_9BIFI</name>
<proteinExistence type="predicted"/>
<organism evidence="1 2">
    <name type="scientific">Bifidobacterium colobi</name>
    <dbReference type="NCBI Taxonomy" id="2809026"/>
    <lineage>
        <taxon>Bacteria</taxon>
        <taxon>Bacillati</taxon>
        <taxon>Actinomycetota</taxon>
        <taxon>Actinomycetes</taxon>
        <taxon>Bifidobacteriales</taxon>
        <taxon>Bifidobacteriaceae</taxon>
        <taxon>Bifidobacterium</taxon>
    </lineage>
</organism>
<sequence length="150" mass="16834">MIETFSPPTTYDQWSALLDARRKSPSKELAAVLRHGSVDAFSAMPVLDMVRRYCEDVLNRETRRLEASLEAYNTDADAVALICTRYSADCERLLFFADVPGLPAPQVGQLAGEIRRYVSTVLGAVADAGESPQDDVWVVIQRLRRRWSSR</sequence>
<dbReference type="EMBL" id="JAFEJU010000001">
    <property type="protein sequence ID" value="MBT1174055.1"/>
    <property type="molecule type" value="Genomic_DNA"/>
</dbReference>
<gene>
    <name evidence="1" type="ORF">JS530_00725</name>
</gene>
<comment type="caution">
    <text evidence="1">The sequence shown here is derived from an EMBL/GenBank/DDBJ whole genome shotgun (WGS) entry which is preliminary data.</text>
</comment>
<evidence type="ECO:0000313" key="2">
    <source>
        <dbReference type="Proteomes" id="UP000711736"/>
    </source>
</evidence>
<dbReference type="Proteomes" id="UP000711736">
    <property type="component" value="Unassembled WGS sequence"/>
</dbReference>
<reference evidence="1 2" key="1">
    <citation type="journal article" date="2021" name="Environ. Microbiol.">
        <title>Genetic insights into the dark matter of the mammalian gut microbiota through targeted genome reconstruction.</title>
        <authorList>
            <person name="Lugli G.A."/>
            <person name="Alessandri G."/>
            <person name="Milani C."/>
            <person name="Viappiani A."/>
            <person name="Fontana F."/>
            <person name="Tarracchini C."/>
            <person name="Mancabelli L."/>
            <person name="Argentini C."/>
            <person name="Ruiz L."/>
            <person name="Margolles A."/>
            <person name="van Sinderen D."/>
            <person name="Turroni F."/>
            <person name="Ventura M."/>
        </authorList>
    </citation>
    <scope>NUCLEOTIDE SEQUENCE [LARGE SCALE GENOMIC DNA]</scope>
    <source>
        <strain evidence="1 2">LC6</strain>
    </source>
</reference>
<accession>A0ABS5USX5</accession>
<dbReference type="RefSeq" id="WP_214375366.1">
    <property type="nucleotide sequence ID" value="NZ_JAFEJU010000001.1"/>
</dbReference>